<keyword evidence="2" id="KW-0472">Membrane</keyword>
<feature type="compositionally biased region" description="Low complexity" evidence="1">
    <location>
        <begin position="239"/>
        <end position="264"/>
    </location>
</feature>
<name>A0AAD7EQ49_9AGAR</name>
<dbReference type="AlphaFoldDB" id="A0AAD7EQ49"/>
<sequence length="292" mass="31021">MTTHLADNHPDWEFTATTDTREVLTAKIKLAEGEEERLKAEMPSGHATAAKRPAMSPPTLCVTIPRTRAPAAVNARLRLLALASGLVLLIGSSYLYFAPSAGAGLPKSDLSLSRSDLTRLLIATVPSSISPSVTSAAAAALIFLDHLPCPLFRTSPRCTLIHLVQTQTRMRSSCAIAAWPAKLSHLRKTKTGQLLVGVRGADPGDPVYHHLTSTRPVGGDVDGLEEKGSRWSGEMRVPSQTARRSTSSRTSVLNMSSSTTTSFPMSPPTTPDSVCARTYSTAACTGAYLVGL</sequence>
<dbReference type="Proteomes" id="UP001218218">
    <property type="component" value="Unassembled WGS sequence"/>
</dbReference>
<evidence type="ECO:0000256" key="2">
    <source>
        <dbReference type="SAM" id="Phobius"/>
    </source>
</evidence>
<keyword evidence="2" id="KW-1133">Transmembrane helix</keyword>
<comment type="caution">
    <text evidence="3">The sequence shown here is derived from an EMBL/GenBank/DDBJ whole genome shotgun (WGS) entry which is preliminary data.</text>
</comment>
<evidence type="ECO:0000313" key="4">
    <source>
        <dbReference type="Proteomes" id="UP001218218"/>
    </source>
</evidence>
<reference evidence="3" key="1">
    <citation type="submission" date="2023-03" db="EMBL/GenBank/DDBJ databases">
        <title>Massive genome expansion in bonnet fungi (Mycena s.s.) driven by repeated elements and novel gene families across ecological guilds.</title>
        <authorList>
            <consortium name="Lawrence Berkeley National Laboratory"/>
            <person name="Harder C.B."/>
            <person name="Miyauchi S."/>
            <person name="Viragh M."/>
            <person name="Kuo A."/>
            <person name="Thoen E."/>
            <person name="Andreopoulos B."/>
            <person name="Lu D."/>
            <person name="Skrede I."/>
            <person name="Drula E."/>
            <person name="Henrissat B."/>
            <person name="Morin E."/>
            <person name="Kohler A."/>
            <person name="Barry K."/>
            <person name="LaButti K."/>
            <person name="Morin E."/>
            <person name="Salamov A."/>
            <person name="Lipzen A."/>
            <person name="Mereny Z."/>
            <person name="Hegedus B."/>
            <person name="Baldrian P."/>
            <person name="Stursova M."/>
            <person name="Weitz H."/>
            <person name="Taylor A."/>
            <person name="Grigoriev I.V."/>
            <person name="Nagy L.G."/>
            <person name="Martin F."/>
            <person name="Kauserud H."/>
        </authorList>
    </citation>
    <scope>NUCLEOTIDE SEQUENCE</scope>
    <source>
        <strain evidence="3">CBHHK002</strain>
    </source>
</reference>
<evidence type="ECO:0000313" key="3">
    <source>
        <dbReference type="EMBL" id="KAJ7343987.1"/>
    </source>
</evidence>
<gene>
    <name evidence="3" type="ORF">DFH08DRAFT_1081304</name>
</gene>
<protein>
    <submittedName>
        <fullName evidence="3">Uncharacterized protein</fullName>
    </submittedName>
</protein>
<accession>A0AAD7EQ49</accession>
<feature type="region of interest" description="Disordered" evidence="1">
    <location>
        <begin position="216"/>
        <end position="268"/>
    </location>
</feature>
<feature type="transmembrane region" description="Helical" evidence="2">
    <location>
        <begin position="77"/>
        <end position="97"/>
    </location>
</feature>
<organism evidence="3 4">
    <name type="scientific">Mycena albidolilacea</name>
    <dbReference type="NCBI Taxonomy" id="1033008"/>
    <lineage>
        <taxon>Eukaryota</taxon>
        <taxon>Fungi</taxon>
        <taxon>Dikarya</taxon>
        <taxon>Basidiomycota</taxon>
        <taxon>Agaricomycotina</taxon>
        <taxon>Agaricomycetes</taxon>
        <taxon>Agaricomycetidae</taxon>
        <taxon>Agaricales</taxon>
        <taxon>Marasmiineae</taxon>
        <taxon>Mycenaceae</taxon>
        <taxon>Mycena</taxon>
    </lineage>
</organism>
<keyword evidence="2" id="KW-0812">Transmembrane</keyword>
<dbReference type="EMBL" id="JARIHO010000022">
    <property type="protein sequence ID" value="KAJ7343987.1"/>
    <property type="molecule type" value="Genomic_DNA"/>
</dbReference>
<keyword evidence="4" id="KW-1185">Reference proteome</keyword>
<evidence type="ECO:0000256" key="1">
    <source>
        <dbReference type="SAM" id="MobiDB-lite"/>
    </source>
</evidence>
<proteinExistence type="predicted"/>